<dbReference type="GO" id="GO:0008233">
    <property type="term" value="F:peptidase activity"/>
    <property type="evidence" value="ECO:0007669"/>
    <property type="project" value="UniProtKB-KW"/>
</dbReference>
<sequence length="89" mass="9749">ISSTDGQEEGGRGGGYGMSVAFCQEVFPLQRTVKISSQAGFSQDDTDILNPLKAASAWYDCGDEHREAQPAGKRQQHRKRHGGNQRKGR</sequence>
<reference evidence="2" key="1">
    <citation type="submission" date="2023-04" db="EMBL/GenBank/DDBJ databases">
        <title>Chromosome-level genome of Chaenocephalus aceratus.</title>
        <authorList>
            <person name="Park H."/>
        </authorList>
    </citation>
    <scope>NUCLEOTIDE SEQUENCE</scope>
    <source>
        <strain evidence="2">DE</strain>
        <tissue evidence="2">Muscle</tissue>
    </source>
</reference>
<evidence type="ECO:0000256" key="1">
    <source>
        <dbReference type="SAM" id="MobiDB-lite"/>
    </source>
</evidence>
<accession>A0AAD9F0T0</accession>
<feature type="compositionally biased region" description="Basic residues" evidence="1">
    <location>
        <begin position="74"/>
        <end position="89"/>
    </location>
</feature>
<keyword evidence="2" id="KW-0645">Protease</keyword>
<feature type="non-terminal residue" evidence="2">
    <location>
        <position position="89"/>
    </location>
</feature>
<proteinExistence type="predicted"/>
<gene>
    <name evidence="2" type="ORF">KUDE01_031290</name>
</gene>
<evidence type="ECO:0000313" key="3">
    <source>
        <dbReference type="Proteomes" id="UP001228049"/>
    </source>
</evidence>
<organism evidence="2 3">
    <name type="scientific">Dissostichus eleginoides</name>
    <name type="common">Patagonian toothfish</name>
    <name type="synonym">Dissostichus amissus</name>
    <dbReference type="NCBI Taxonomy" id="100907"/>
    <lineage>
        <taxon>Eukaryota</taxon>
        <taxon>Metazoa</taxon>
        <taxon>Chordata</taxon>
        <taxon>Craniata</taxon>
        <taxon>Vertebrata</taxon>
        <taxon>Euteleostomi</taxon>
        <taxon>Actinopterygii</taxon>
        <taxon>Neopterygii</taxon>
        <taxon>Teleostei</taxon>
        <taxon>Neoteleostei</taxon>
        <taxon>Acanthomorphata</taxon>
        <taxon>Eupercaria</taxon>
        <taxon>Perciformes</taxon>
        <taxon>Notothenioidei</taxon>
        <taxon>Nototheniidae</taxon>
        <taxon>Dissostichus</taxon>
    </lineage>
</organism>
<feature type="non-terminal residue" evidence="2">
    <location>
        <position position="1"/>
    </location>
</feature>
<dbReference type="EMBL" id="JASDAP010000021">
    <property type="protein sequence ID" value="KAK1885094.1"/>
    <property type="molecule type" value="Genomic_DNA"/>
</dbReference>
<protein>
    <submittedName>
        <fullName evidence="2">Protease HtpX like</fullName>
    </submittedName>
</protein>
<feature type="region of interest" description="Disordered" evidence="1">
    <location>
        <begin position="63"/>
        <end position="89"/>
    </location>
</feature>
<keyword evidence="3" id="KW-1185">Reference proteome</keyword>
<keyword evidence="2" id="KW-0378">Hydrolase</keyword>
<comment type="caution">
    <text evidence="2">The sequence shown here is derived from an EMBL/GenBank/DDBJ whole genome shotgun (WGS) entry which is preliminary data.</text>
</comment>
<dbReference type="AlphaFoldDB" id="A0AAD9F0T0"/>
<dbReference type="GO" id="GO:0006508">
    <property type="term" value="P:proteolysis"/>
    <property type="evidence" value="ECO:0007669"/>
    <property type="project" value="UniProtKB-KW"/>
</dbReference>
<evidence type="ECO:0000313" key="2">
    <source>
        <dbReference type="EMBL" id="KAK1885094.1"/>
    </source>
</evidence>
<name>A0AAD9F0T0_DISEL</name>
<dbReference type="Proteomes" id="UP001228049">
    <property type="component" value="Unassembled WGS sequence"/>
</dbReference>